<name>A0A4R4ZK24_9ACTN</name>
<evidence type="ECO:0000259" key="1">
    <source>
        <dbReference type="Pfam" id="PF25535"/>
    </source>
</evidence>
<dbReference type="OrthoDB" id="5523878at2"/>
<comment type="caution">
    <text evidence="2">The sequence shown here is derived from an EMBL/GenBank/DDBJ whole genome shotgun (WGS) entry which is preliminary data.</text>
</comment>
<feature type="domain" description="DUF7919" evidence="1">
    <location>
        <begin position="2"/>
        <end position="124"/>
    </location>
</feature>
<organism evidence="2 3">
    <name type="scientific">Kribbella antibiotica</name>
    <dbReference type="NCBI Taxonomy" id="190195"/>
    <lineage>
        <taxon>Bacteria</taxon>
        <taxon>Bacillati</taxon>
        <taxon>Actinomycetota</taxon>
        <taxon>Actinomycetes</taxon>
        <taxon>Propionibacteriales</taxon>
        <taxon>Kribbellaceae</taxon>
        <taxon>Kribbella</taxon>
    </lineage>
</organism>
<dbReference type="Proteomes" id="UP000295124">
    <property type="component" value="Unassembled WGS sequence"/>
</dbReference>
<dbReference type="RefSeq" id="WP_132169311.1">
    <property type="nucleotide sequence ID" value="NZ_SMKX01000053.1"/>
</dbReference>
<dbReference type="Pfam" id="PF25535">
    <property type="entry name" value="DUF7919"/>
    <property type="match status" value="1"/>
</dbReference>
<reference evidence="2 3" key="1">
    <citation type="submission" date="2019-03" db="EMBL/GenBank/DDBJ databases">
        <title>Draft genome sequences of novel Actinobacteria.</title>
        <authorList>
            <person name="Sahin N."/>
            <person name="Ay H."/>
            <person name="Saygin H."/>
        </authorList>
    </citation>
    <scope>NUCLEOTIDE SEQUENCE [LARGE SCALE GENOMIC DNA]</scope>
    <source>
        <strain evidence="2 3">JCM 13523</strain>
    </source>
</reference>
<protein>
    <recommendedName>
        <fullName evidence="1">DUF7919 domain-containing protein</fullName>
    </recommendedName>
</protein>
<sequence length="126" mass="14260">MTYFADLSRYTYGPGWRRMLNVGWLERGHDFAVGQVESGVLDRLTILAEHQENVMRGTHDCQFCTLESPLHFPAPVARGFVSLGMGELHVKGRWGVKYAAPSLIIHYISAHSYLPPQEFLDAVRVD</sequence>
<dbReference type="EMBL" id="SMKX01000053">
    <property type="protein sequence ID" value="TDD58396.1"/>
    <property type="molecule type" value="Genomic_DNA"/>
</dbReference>
<keyword evidence="3" id="KW-1185">Reference proteome</keyword>
<evidence type="ECO:0000313" key="2">
    <source>
        <dbReference type="EMBL" id="TDD58396.1"/>
    </source>
</evidence>
<accession>A0A4R4ZK24</accession>
<gene>
    <name evidence="2" type="ORF">E1263_19455</name>
</gene>
<evidence type="ECO:0000313" key="3">
    <source>
        <dbReference type="Proteomes" id="UP000295124"/>
    </source>
</evidence>
<proteinExistence type="predicted"/>
<dbReference type="AlphaFoldDB" id="A0A4R4ZK24"/>
<dbReference type="InterPro" id="IPR057679">
    <property type="entry name" value="DUF7919"/>
</dbReference>